<dbReference type="Pfam" id="PF04765">
    <property type="entry name" value="TOD1_MUCI70"/>
    <property type="match status" value="1"/>
</dbReference>
<organism evidence="6 7">
    <name type="scientific">Marinomonas pollencensis</name>
    <dbReference type="NCBI Taxonomy" id="491954"/>
    <lineage>
        <taxon>Bacteria</taxon>
        <taxon>Pseudomonadati</taxon>
        <taxon>Pseudomonadota</taxon>
        <taxon>Gammaproteobacteria</taxon>
        <taxon>Oceanospirillales</taxon>
        <taxon>Oceanospirillaceae</taxon>
        <taxon>Marinomonas</taxon>
    </lineage>
</organism>
<sequence length="589" mass="67647">MRRMKKVLKKVIIRLFGKYVPTNIKYIGHGFTPIAEGGHKYRVDNYLKYKGVNNKIAFFTAITGGYEDFKLPEFFDLDIDYFVFTDDASLFVPQPFKKILLDKYESDPTRLARWVKLNPHKILSSYDYTIWVDSNLLVRGSLIHYVSMMKRKNSQLGFFKHPERSTLEEEITACKKLSKDTDRDIDNQFQVYLSKYGAERLSEVSLIESNVYIADIKSSGVDKFFQDWYFDLFRYSRRDQISLPIALLNNQGLNVFYCEDDRSLIPRFNKSIFEIFRHVDKSTYLTPTFFEPAKALKLHDLELISSSKSKSSISIVVSVYNAHEEVKELLDSLVLQTDKDFELVIVDDASDQDAKNVLVSYQSKIPLTLLTHDVNKGYTRTVNDGVSLANNNMIVVLNSDTVLPVDFVCKLKSYSMKFPNIDAFGPLTNAGSWQNTPDLRDKTGKIAINKLPYGMDVNQFNSQLCSSNDDLSLVKVNLLNGFCYAVRKEVYEATGLLDEETFPTGYGEEDDFFIRLNSLGFQAAVMTGVYVFHHKTKSFTSEQKKSYSKAGLQSLYAKHTKALVTRLVKNSSENPLLKQHRDEVKKKFY</sequence>
<dbReference type="Pfam" id="PF00535">
    <property type="entry name" value="Glycos_transf_2"/>
    <property type="match status" value="1"/>
</dbReference>
<dbReference type="InterPro" id="IPR048354">
    <property type="entry name" value="TOD1_MUCI70_glycTrfase_dom"/>
</dbReference>
<comment type="similarity">
    <text evidence="1">Belongs to the glycosyltransferase 2 family.</text>
</comment>
<dbReference type="SUPFAM" id="SSF53448">
    <property type="entry name" value="Nucleotide-diphospho-sugar transferases"/>
    <property type="match status" value="1"/>
</dbReference>
<gene>
    <name evidence="6" type="ORF">DFP81_1234</name>
</gene>
<evidence type="ECO:0000259" key="5">
    <source>
        <dbReference type="Pfam" id="PF04765"/>
    </source>
</evidence>
<reference evidence="6 7" key="1">
    <citation type="submission" date="2018-08" db="EMBL/GenBank/DDBJ databases">
        <title>Genomic Encyclopedia of Type Strains, Phase III (KMG-III): the genomes of soil and plant-associated and newly described type strains.</title>
        <authorList>
            <person name="Whitman W."/>
        </authorList>
    </citation>
    <scope>NUCLEOTIDE SEQUENCE [LARGE SCALE GENOMIC DNA]</scope>
    <source>
        <strain evidence="6 7">CECT 7375</strain>
    </source>
</reference>
<protein>
    <submittedName>
        <fullName evidence="6">GT2 family glycosyltransferase</fullName>
    </submittedName>
</protein>
<feature type="domain" description="Glycosyltransferase 2-like" evidence="4">
    <location>
        <begin position="314"/>
        <end position="417"/>
    </location>
</feature>
<evidence type="ECO:0000313" key="6">
    <source>
        <dbReference type="EMBL" id="REG78350.1"/>
    </source>
</evidence>
<evidence type="ECO:0000259" key="4">
    <source>
        <dbReference type="Pfam" id="PF00535"/>
    </source>
</evidence>
<dbReference type="PANTHER" id="PTHR43179:SF12">
    <property type="entry name" value="GALACTOFURANOSYLTRANSFERASE GLFT2"/>
    <property type="match status" value="1"/>
</dbReference>
<comment type="caution">
    <text evidence="6">The sequence shown here is derived from an EMBL/GenBank/DDBJ whole genome shotgun (WGS) entry which is preliminary data.</text>
</comment>
<dbReference type="InterPro" id="IPR029044">
    <property type="entry name" value="Nucleotide-diphossugar_trans"/>
</dbReference>
<evidence type="ECO:0000256" key="3">
    <source>
        <dbReference type="ARBA" id="ARBA00022679"/>
    </source>
</evidence>
<keyword evidence="2" id="KW-0328">Glycosyltransferase</keyword>
<name>A0A3E0D6L7_9GAMM</name>
<dbReference type="Proteomes" id="UP000256542">
    <property type="component" value="Unassembled WGS sequence"/>
</dbReference>
<dbReference type="OrthoDB" id="9801954at2"/>
<dbReference type="EMBL" id="QUNG01000023">
    <property type="protein sequence ID" value="REG78350.1"/>
    <property type="molecule type" value="Genomic_DNA"/>
</dbReference>
<evidence type="ECO:0000256" key="1">
    <source>
        <dbReference type="ARBA" id="ARBA00006739"/>
    </source>
</evidence>
<accession>A0A3E0D6L7</accession>
<dbReference type="GO" id="GO:0016757">
    <property type="term" value="F:glycosyltransferase activity"/>
    <property type="evidence" value="ECO:0007669"/>
    <property type="project" value="UniProtKB-KW"/>
</dbReference>
<keyword evidence="7" id="KW-1185">Reference proteome</keyword>
<evidence type="ECO:0000256" key="2">
    <source>
        <dbReference type="ARBA" id="ARBA00022676"/>
    </source>
</evidence>
<keyword evidence="3 6" id="KW-0808">Transferase</keyword>
<dbReference type="InterPro" id="IPR001173">
    <property type="entry name" value="Glyco_trans_2-like"/>
</dbReference>
<feature type="domain" description="TOD1/MUCI70 glycosyltransferase-like" evidence="5">
    <location>
        <begin position="107"/>
        <end position="248"/>
    </location>
</feature>
<dbReference type="PANTHER" id="PTHR43179">
    <property type="entry name" value="RHAMNOSYLTRANSFERASE WBBL"/>
    <property type="match status" value="1"/>
</dbReference>
<dbReference type="RefSeq" id="WP_115899227.1">
    <property type="nucleotide sequence ID" value="NZ_QUNG01000023.1"/>
</dbReference>
<dbReference type="AlphaFoldDB" id="A0A3E0D6L7"/>
<dbReference type="Gene3D" id="3.90.550.10">
    <property type="entry name" value="Spore Coat Polysaccharide Biosynthesis Protein SpsA, Chain A"/>
    <property type="match status" value="1"/>
</dbReference>
<evidence type="ECO:0000313" key="7">
    <source>
        <dbReference type="Proteomes" id="UP000256542"/>
    </source>
</evidence>
<proteinExistence type="inferred from homology"/>